<dbReference type="EMBL" id="VIWU01000001">
    <property type="protein sequence ID" value="TWF78726.1"/>
    <property type="molecule type" value="Genomic_DNA"/>
</dbReference>
<dbReference type="InterPro" id="IPR002734">
    <property type="entry name" value="RibDG_C"/>
</dbReference>
<dbReference type="PANTHER" id="PTHR38011">
    <property type="entry name" value="DIHYDROFOLATE REDUCTASE FAMILY PROTEIN (AFU_ORTHOLOGUE AFUA_8G06820)"/>
    <property type="match status" value="1"/>
</dbReference>
<protein>
    <submittedName>
        <fullName evidence="2">Dihydrofolate reductase</fullName>
    </submittedName>
</protein>
<evidence type="ECO:0000313" key="2">
    <source>
        <dbReference type="EMBL" id="TWF78726.1"/>
    </source>
</evidence>
<dbReference type="GO" id="GO:0009231">
    <property type="term" value="P:riboflavin biosynthetic process"/>
    <property type="evidence" value="ECO:0007669"/>
    <property type="project" value="InterPro"/>
</dbReference>
<dbReference type="Pfam" id="PF01872">
    <property type="entry name" value="RibD_C"/>
    <property type="match status" value="1"/>
</dbReference>
<evidence type="ECO:0000259" key="1">
    <source>
        <dbReference type="Pfam" id="PF01872"/>
    </source>
</evidence>
<dbReference type="RefSeq" id="WP_246170538.1">
    <property type="nucleotide sequence ID" value="NZ_VIWU01000001.1"/>
</dbReference>
<dbReference type="Gene3D" id="3.40.430.10">
    <property type="entry name" value="Dihydrofolate Reductase, subunit A"/>
    <property type="match status" value="1"/>
</dbReference>
<evidence type="ECO:0000313" key="3">
    <source>
        <dbReference type="Proteomes" id="UP000321261"/>
    </source>
</evidence>
<sequence length="193" mass="21209">MSRRVVTWVSISMDGFTSGPGGPAQDTWLYEHAMQDQTGEYFEGVWRGASIALLGRTNYEGFHSVWPGITSDPATDPRTRDLGRWLDSVEKVVVSRTLQDAPWENSRIARDLEAEVKRLKDEPGRDILVINSASVIQALLRADLVDDVRFAVVPVIVGGGLRLFPEGLPASRWTLAGAATLAHGAVGLHYRRA</sequence>
<proteinExistence type="predicted"/>
<dbReference type="GO" id="GO:0008703">
    <property type="term" value="F:5-amino-6-(5-phosphoribosylamino)uracil reductase activity"/>
    <property type="evidence" value="ECO:0007669"/>
    <property type="project" value="InterPro"/>
</dbReference>
<reference evidence="2 3" key="1">
    <citation type="submission" date="2019-06" db="EMBL/GenBank/DDBJ databases">
        <title>Sequencing the genomes of 1000 actinobacteria strains.</title>
        <authorList>
            <person name="Klenk H.-P."/>
        </authorList>
    </citation>
    <scope>NUCLEOTIDE SEQUENCE [LARGE SCALE GENOMIC DNA]</scope>
    <source>
        <strain evidence="2 3">DSM 45671</strain>
    </source>
</reference>
<feature type="domain" description="Bacterial bifunctional deaminase-reductase C-terminal" evidence="1">
    <location>
        <begin position="6"/>
        <end position="184"/>
    </location>
</feature>
<dbReference type="SUPFAM" id="SSF53597">
    <property type="entry name" value="Dihydrofolate reductase-like"/>
    <property type="match status" value="1"/>
</dbReference>
<gene>
    <name evidence="2" type="ORF">FHX44_114649</name>
</gene>
<accession>A0A561SV54</accession>
<keyword evidence="3" id="KW-1185">Reference proteome</keyword>
<dbReference type="PANTHER" id="PTHR38011:SF2">
    <property type="entry name" value="BIFUNCTIONAL DEAMINASE-REDUCTASE DOMAIN PROTEIN"/>
    <property type="match status" value="1"/>
</dbReference>
<dbReference type="InterPro" id="IPR024072">
    <property type="entry name" value="DHFR-like_dom_sf"/>
</dbReference>
<dbReference type="Proteomes" id="UP000321261">
    <property type="component" value="Unassembled WGS sequence"/>
</dbReference>
<organism evidence="2 3">
    <name type="scientific">Pseudonocardia hierapolitana</name>
    <dbReference type="NCBI Taxonomy" id="1128676"/>
    <lineage>
        <taxon>Bacteria</taxon>
        <taxon>Bacillati</taxon>
        <taxon>Actinomycetota</taxon>
        <taxon>Actinomycetes</taxon>
        <taxon>Pseudonocardiales</taxon>
        <taxon>Pseudonocardiaceae</taxon>
        <taxon>Pseudonocardia</taxon>
    </lineage>
</organism>
<comment type="caution">
    <text evidence="2">The sequence shown here is derived from an EMBL/GenBank/DDBJ whole genome shotgun (WGS) entry which is preliminary data.</text>
</comment>
<dbReference type="InterPro" id="IPR050765">
    <property type="entry name" value="Riboflavin_Biosynth_HTPR"/>
</dbReference>
<dbReference type="AlphaFoldDB" id="A0A561SV54"/>
<name>A0A561SV54_9PSEU</name>